<name>A0A101IJ29_9EURY</name>
<reference evidence="8 9" key="2">
    <citation type="journal article" date="2015" name="MBio">
        <title>Genome-Resolved Metagenomic Analysis Reveals Roles for Candidate Phyla and Other Microbial Community Members in Biogeochemical Transformations in Oil Reservoirs.</title>
        <authorList>
            <person name="Hu P."/>
            <person name="Tom L."/>
            <person name="Singh A."/>
            <person name="Thomas B.C."/>
            <person name="Baker B.J."/>
            <person name="Piceno Y.M."/>
            <person name="Andersen G.L."/>
            <person name="Banfield J.F."/>
        </authorList>
    </citation>
    <scope>NUCLEOTIDE SEQUENCE [LARGE SCALE GENOMIC DNA]</scope>
    <source>
        <strain evidence="6">57_489</strain>
    </source>
</reference>
<evidence type="ECO:0000313" key="9">
    <source>
        <dbReference type="Proteomes" id="UP000057043"/>
    </source>
</evidence>
<dbReference type="CDD" id="cd06223">
    <property type="entry name" value="PRTases_typeI"/>
    <property type="match status" value="1"/>
</dbReference>
<feature type="domain" description="Phosphoribosyltransferase" evidence="5">
    <location>
        <begin position="73"/>
        <end position="187"/>
    </location>
</feature>
<dbReference type="GO" id="GO:0003677">
    <property type="term" value="F:DNA binding"/>
    <property type="evidence" value="ECO:0007669"/>
    <property type="project" value="UniProtKB-UniRule"/>
</dbReference>
<dbReference type="GO" id="GO:0010468">
    <property type="term" value="P:regulation of gene expression"/>
    <property type="evidence" value="ECO:0007669"/>
    <property type="project" value="UniProtKB-UniRule"/>
</dbReference>
<comment type="domain">
    <text evidence="4">Contains an N-terminal DNA-binding winged helix-turn-helix domain and a C-terminal regulatory domain (or effector binding domain) resembling phosphoribosyltransferase (PRT) domain.</text>
</comment>
<dbReference type="Pfam" id="PF00156">
    <property type="entry name" value="Pribosyltran"/>
    <property type="match status" value="1"/>
</dbReference>
<gene>
    <name evidence="4" type="primary">gfcR</name>
    <name evidence="6" type="ORF">XD72_1829</name>
    <name evidence="7" type="ORF">XE07_1338</name>
</gene>
<evidence type="ECO:0000256" key="4">
    <source>
        <dbReference type="HAMAP-Rule" id="MF_01214"/>
    </source>
</evidence>
<keyword evidence="2 4" id="KW-0238">DNA-binding</keyword>
<evidence type="ECO:0000256" key="3">
    <source>
        <dbReference type="ARBA" id="ARBA00023163"/>
    </source>
</evidence>
<dbReference type="EMBL" id="LGFT01000047">
    <property type="protein sequence ID" value="KUK43806.1"/>
    <property type="molecule type" value="Genomic_DNA"/>
</dbReference>
<dbReference type="GO" id="GO:0004588">
    <property type="term" value="F:orotate phosphoribosyltransferase activity"/>
    <property type="evidence" value="ECO:0007669"/>
    <property type="project" value="TreeGrafter"/>
</dbReference>
<dbReference type="InterPro" id="IPR029057">
    <property type="entry name" value="PRTase-like"/>
</dbReference>
<dbReference type="GO" id="GO:0019856">
    <property type="term" value="P:pyrimidine nucleobase biosynthetic process"/>
    <property type="evidence" value="ECO:0007669"/>
    <property type="project" value="TreeGrafter"/>
</dbReference>
<evidence type="ECO:0000313" key="7">
    <source>
        <dbReference type="EMBL" id="KUK96152.1"/>
    </source>
</evidence>
<sequence>MKNIDSLIEKAAELKAEGLVEGQIAEELNISRETVTWLLTHGEKKAGVQGPKDVSVDWSSIGKSSIRLRQVSMALTDMIEECLACTDADVEVVVGIALSGVPLASMVAEELGAELAVYTPTKQRWSTEKGETEFRGIFSTNFSDVCDAECVIIDDIITSGRTLEEAVEELNDHGASTNAIGVLLDKKGIDEIVGVPVCSLLQILRVN</sequence>
<keyword evidence="3 4" id="KW-0804">Transcription</keyword>
<dbReference type="PATRIC" id="fig|301375.6.peg.285"/>
<dbReference type="PANTHER" id="PTHR19278:SF41">
    <property type="entry name" value="PYRE-LIKE PROTEIN"/>
    <property type="match status" value="1"/>
</dbReference>
<evidence type="ECO:0000313" key="8">
    <source>
        <dbReference type="Proteomes" id="UP000053961"/>
    </source>
</evidence>
<dbReference type="InterPro" id="IPR022854">
    <property type="entry name" value="GfcR-like"/>
</dbReference>
<dbReference type="NCBIfam" id="NF002620">
    <property type="entry name" value="PRK02277.1"/>
    <property type="match status" value="1"/>
</dbReference>
<dbReference type="AlphaFoldDB" id="A0A101IJ29"/>
<dbReference type="GO" id="GO:0006222">
    <property type="term" value="P:UMP biosynthetic process"/>
    <property type="evidence" value="ECO:0007669"/>
    <property type="project" value="TreeGrafter"/>
</dbReference>
<evidence type="ECO:0000259" key="5">
    <source>
        <dbReference type="Pfam" id="PF00156"/>
    </source>
</evidence>
<proteinExistence type="inferred from homology"/>
<dbReference type="Proteomes" id="UP000053961">
    <property type="component" value="Unassembled WGS sequence"/>
</dbReference>
<dbReference type="SUPFAM" id="SSF53271">
    <property type="entry name" value="PRTase-like"/>
    <property type="match status" value="1"/>
</dbReference>
<evidence type="ECO:0000256" key="2">
    <source>
        <dbReference type="ARBA" id="ARBA00023125"/>
    </source>
</evidence>
<dbReference type="Proteomes" id="UP000057043">
    <property type="component" value="Unassembled WGS sequence"/>
</dbReference>
<evidence type="ECO:0000256" key="1">
    <source>
        <dbReference type="ARBA" id="ARBA00023015"/>
    </source>
</evidence>
<comment type="caution">
    <text evidence="7">The sequence shown here is derived from an EMBL/GenBank/DDBJ whole genome shotgun (WGS) entry which is preliminary data.</text>
</comment>
<dbReference type="EMBL" id="LGHB01000019">
    <property type="protein sequence ID" value="KUK96152.1"/>
    <property type="molecule type" value="Genomic_DNA"/>
</dbReference>
<evidence type="ECO:0000313" key="6">
    <source>
        <dbReference type="EMBL" id="KUK43806.1"/>
    </source>
</evidence>
<protein>
    <recommendedName>
        <fullName evidence="4">Transcriptional regulator GfcR</fullName>
    </recommendedName>
</protein>
<keyword evidence="1 4" id="KW-0805">Transcription regulation</keyword>
<dbReference type="PANTHER" id="PTHR19278">
    <property type="entry name" value="OROTATE PHOSPHORIBOSYLTRANSFERASE"/>
    <property type="match status" value="1"/>
</dbReference>
<reference evidence="7" key="1">
    <citation type="journal article" date="2015" name="MBio">
        <title>Genome-resolved metagenomic analysis reveals roles for candidate phyla and other microbial community members in biogeochemical transformations in oil reservoirs.</title>
        <authorList>
            <person name="Hu P."/>
            <person name="Tom L."/>
            <person name="Singh A."/>
            <person name="Thomas B.C."/>
            <person name="Baker B.J."/>
            <person name="Piceno Y.M."/>
            <person name="Andersen G.L."/>
            <person name="Banfield J.F."/>
        </authorList>
    </citation>
    <scope>NUCLEOTIDE SEQUENCE [LARGE SCALE GENOMIC DNA]</scope>
    <source>
        <strain evidence="7">56_747</strain>
    </source>
</reference>
<accession>A0A101IJ29</accession>
<dbReference type="InterPro" id="IPR000836">
    <property type="entry name" value="PRTase_dom"/>
</dbReference>
<organism evidence="7 8">
    <name type="scientific">Methanothrix harundinacea</name>
    <dbReference type="NCBI Taxonomy" id="301375"/>
    <lineage>
        <taxon>Archaea</taxon>
        <taxon>Methanobacteriati</taxon>
        <taxon>Methanobacteriota</taxon>
        <taxon>Stenosarchaea group</taxon>
        <taxon>Methanomicrobia</taxon>
        <taxon>Methanotrichales</taxon>
        <taxon>Methanotrichaceae</taxon>
        <taxon>Methanothrix</taxon>
    </lineage>
</organism>
<comment type="similarity">
    <text evidence="4">Belongs to the purine/pyrimidine phosphoribosyltransferase family. GfcR subfamily.</text>
</comment>
<dbReference type="Gene3D" id="3.40.50.2020">
    <property type="match status" value="1"/>
</dbReference>
<dbReference type="HAMAP" id="MF_01214">
    <property type="entry name" value="GfcR"/>
    <property type="match status" value="1"/>
</dbReference>